<comment type="caution">
    <text evidence="5">The sequence shown here is derived from an EMBL/GenBank/DDBJ whole genome shotgun (WGS) entry which is preliminary data.</text>
</comment>
<evidence type="ECO:0000256" key="1">
    <source>
        <dbReference type="ARBA" id="ARBA00022729"/>
    </source>
</evidence>
<feature type="signal peptide" evidence="3">
    <location>
        <begin position="1"/>
        <end position="22"/>
    </location>
</feature>
<evidence type="ECO:0000313" key="6">
    <source>
        <dbReference type="Proteomes" id="UP000322244"/>
    </source>
</evidence>
<proteinExistence type="inferred from homology"/>
<reference evidence="5 6" key="1">
    <citation type="submission" date="2019-07" db="EMBL/GenBank/DDBJ databases">
        <title>Rhodococcus cavernicolus sp. nov., isolated from a cave.</title>
        <authorList>
            <person name="Lee S.D."/>
        </authorList>
    </citation>
    <scope>NUCLEOTIDE SEQUENCE [LARGE SCALE GENOMIC DNA]</scope>
    <source>
        <strain evidence="5 6">C1-24</strain>
    </source>
</reference>
<feature type="chain" id="PRO_5022783007" description="Low molecular weight antigen MTB12-like C-terminal domain-containing protein" evidence="3">
    <location>
        <begin position="23"/>
        <end position="167"/>
    </location>
</feature>
<evidence type="ECO:0000259" key="4">
    <source>
        <dbReference type="Pfam" id="PF26580"/>
    </source>
</evidence>
<dbReference type="PROSITE" id="PS51257">
    <property type="entry name" value="PROKAR_LIPOPROTEIN"/>
    <property type="match status" value="1"/>
</dbReference>
<dbReference type="AlphaFoldDB" id="A0A5A7SHF3"/>
<name>A0A5A7SHF3_9NOCA</name>
<feature type="domain" description="Low molecular weight antigen MTB12-like C-terminal" evidence="4">
    <location>
        <begin position="49"/>
        <end position="161"/>
    </location>
</feature>
<accession>A0A5A7SHF3</accession>
<comment type="similarity">
    <text evidence="2">Belongs to the MTB12 family.</text>
</comment>
<sequence length="167" mass="17723">MTRRMRRLEAALICLATVSAFAACGSDDAGTAAPTSTTSVADVTGTGPPIPTAAELDAHIKAALNRDLPDDQRVDLIEDGDAFRSSIPDLYKALNDNPNAKYMVVDPVFDNHDGTLTATFKLDKDGSGTAIRTATVHFVAVDGKWKISRTDLCGILRTADYHTPACG</sequence>
<evidence type="ECO:0000256" key="2">
    <source>
        <dbReference type="ARBA" id="ARBA00093774"/>
    </source>
</evidence>
<keyword evidence="1 3" id="KW-0732">Signal</keyword>
<dbReference type="EMBL" id="VLNY01000003">
    <property type="protein sequence ID" value="KAA0023621.1"/>
    <property type="molecule type" value="Genomic_DNA"/>
</dbReference>
<evidence type="ECO:0000313" key="5">
    <source>
        <dbReference type="EMBL" id="KAA0023621.1"/>
    </source>
</evidence>
<dbReference type="OrthoDB" id="4567960at2"/>
<dbReference type="Pfam" id="PF26580">
    <property type="entry name" value="Mtb12_C"/>
    <property type="match status" value="1"/>
</dbReference>
<evidence type="ECO:0000256" key="3">
    <source>
        <dbReference type="SAM" id="SignalP"/>
    </source>
</evidence>
<gene>
    <name evidence="5" type="ORF">FOY51_09555</name>
</gene>
<dbReference type="RefSeq" id="WP_149429967.1">
    <property type="nucleotide sequence ID" value="NZ_VLNY01000003.1"/>
</dbReference>
<dbReference type="InterPro" id="IPR058644">
    <property type="entry name" value="Mtb12-like_C"/>
</dbReference>
<protein>
    <recommendedName>
        <fullName evidence="4">Low molecular weight antigen MTB12-like C-terminal domain-containing protein</fullName>
    </recommendedName>
</protein>
<dbReference type="Proteomes" id="UP000322244">
    <property type="component" value="Unassembled WGS sequence"/>
</dbReference>
<organism evidence="5 6">
    <name type="scientific">Antrihabitans cavernicola</name>
    <dbReference type="NCBI Taxonomy" id="2495913"/>
    <lineage>
        <taxon>Bacteria</taxon>
        <taxon>Bacillati</taxon>
        <taxon>Actinomycetota</taxon>
        <taxon>Actinomycetes</taxon>
        <taxon>Mycobacteriales</taxon>
        <taxon>Nocardiaceae</taxon>
        <taxon>Antrihabitans</taxon>
    </lineage>
</organism>
<keyword evidence="6" id="KW-1185">Reference proteome</keyword>